<dbReference type="AlphaFoldDB" id="A0A5C4S8N9"/>
<keyword evidence="3" id="KW-1185">Reference proteome</keyword>
<keyword evidence="1" id="KW-0812">Transmembrane</keyword>
<protein>
    <recommendedName>
        <fullName evidence="4">YfhO family protein</fullName>
    </recommendedName>
</protein>
<feature type="transmembrane region" description="Helical" evidence="1">
    <location>
        <begin position="222"/>
        <end position="241"/>
    </location>
</feature>
<dbReference type="RefSeq" id="WP_139456407.1">
    <property type="nucleotide sequence ID" value="NZ_VDCH01000005.1"/>
</dbReference>
<feature type="transmembrane region" description="Helical" evidence="1">
    <location>
        <begin position="448"/>
        <end position="470"/>
    </location>
</feature>
<feature type="transmembrane region" description="Helical" evidence="1">
    <location>
        <begin position="192"/>
        <end position="210"/>
    </location>
</feature>
<gene>
    <name evidence="2" type="ORF">FGF66_03975</name>
</gene>
<evidence type="ECO:0000313" key="2">
    <source>
        <dbReference type="EMBL" id="TNJ39527.1"/>
    </source>
</evidence>
<feature type="transmembrane region" description="Helical" evidence="1">
    <location>
        <begin position="397"/>
        <end position="415"/>
    </location>
</feature>
<feature type="transmembrane region" description="Helical" evidence="1">
    <location>
        <begin position="759"/>
        <end position="778"/>
    </location>
</feature>
<feature type="transmembrane region" description="Helical" evidence="1">
    <location>
        <begin position="300"/>
        <end position="318"/>
    </location>
</feature>
<feature type="transmembrane region" description="Helical" evidence="1">
    <location>
        <begin position="123"/>
        <end position="144"/>
    </location>
</feature>
<sequence length="795" mass="85390">MKKVAWPYLAAIVLFALLLAVPFGPMLTLQFVPGSPDSVTPMALDRALQALQAQSGHYPLWQPWTFSGMPTVAAFSYLSGLYLPNQLFGFLHLDPIYIQLLHLVFAGMGGFALARRLGLGSTAAFLAGSAFMLNPYMTAMLAYGHGSQLMTAAYMPWALWAAIRLAERGSLADAGLLALVLGLQLQRAHVQIAWYSWMLVAPLLALKILVEKREGVSKIKSGGLALAALALGVAIALQVYLPALGYLPFSARSGAGDAAEAYRYATLWSMHPAELLTYLMPGAFGFGGVSYWGFMPFTDFPHYAGLVVLGLAIAGVVAGRRKPMVLFLAAMTALALLLSFGNFFSPVYDLFYHFAPKFSSFRVPSMVLIVVALCLALLAGYGLQAWLDKPLDDSAPLLKWGGIAVGVAAVLFLSFEGGLEQLLRAAFPPVPIDNYDLVTMVGNLRWELWRGSLFVLIVASAAIAGLLWLAARKMIGAQAAAIALVALSCADLGWIDHRIVSPNERSLRASPLVERASLDRALEEDDVTRFLASREGAFRIYPVGRLFAENKFSLAGVESVGGYHAAKLGLYQELLARTDNLANLDVLRMLNVRYLLSPAPISDPALKPVFAGKLNLVSGEVPVAVYELAGTMPRAWFAPWAAAAESDGEATEAVMAGRSADGGVAVTGAPWRGVKRFSGGEVLSMQRSAESMALKVRAEGEALVAVSEVFYPERWKLTVDGREHETLKVDGVIRGVVVPPGEHEVRFVYDRSRFETGRAVSLAATLLSLGLIVTGVVAGRGRSKISKATKPSGKP</sequence>
<comment type="caution">
    <text evidence="2">The sequence shown here is derived from an EMBL/GenBank/DDBJ whole genome shotgun (WGS) entry which is preliminary data.</text>
</comment>
<evidence type="ECO:0000313" key="3">
    <source>
        <dbReference type="Proteomes" id="UP000308271"/>
    </source>
</evidence>
<feature type="transmembrane region" description="Helical" evidence="1">
    <location>
        <begin position="96"/>
        <end position="117"/>
    </location>
</feature>
<feature type="transmembrane region" description="Helical" evidence="1">
    <location>
        <begin position="365"/>
        <end position="385"/>
    </location>
</feature>
<keyword evidence="1" id="KW-1133">Transmembrane helix</keyword>
<dbReference type="Proteomes" id="UP000308271">
    <property type="component" value="Unassembled WGS sequence"/>
</dbReference>
<dbReference type="InterPro" id="IPR018580">
    <property type="entry name" value="Uncharacterised_YfhO"/>
</dbReference>
<proteinExistence type="predicted"/>
<dbReference type="OrthoDB" id="9772884at2"/>
<evidence type="ECO:0008006" key="4">
    <source>
        <dbReference type="Google" id="ProtNLM"/>
    </source>
</evidence>
<name>A0A5C4S8N9_CHLTI</name>
<organism evidence="2 3">
    <name type="scientific">Chlorobaculum thiosulfatiphilum</name>
    <name type="common">Chlorobium limicola f.sp. thiosulfatophilum</name>
    <dbReference type="NCBI Taxonomy" id="115852"/>
    <lineage>
        <taxon>Bacteria</taxon>
        <taxon>Pseudomonadati</taxon>
        <taxon>Chlorobiota</taxon>
        <taxon>Chlorobiia</taxon>
        <taxon>Chlorobiales</taxon>
        <taxon>Chlorobiaceae</taxon>
        <taxon>Chlorobaculum</taxon>
    </lineage>
</organism>
<keyword evidence="1" id="KW-0472">Membrane</keyword>
<evidence type="ECO:0000256" key="1">
    <source>
        <dbReference type="SAM" id="Phobius"/>
    </source>
</evidence>
<feature type="transmembrane region" description="Helical" evidence="1">
    <location>
        <begin position="325"/>
        <end position="345"/>
    </location>
</feature>
<dbReference type="PANTHER" id="PTHR38454">
    <property type="entry name" value="INTEGRAL MEMBRANE PROTEIN-RELATED"/>
    <property type="match status" value="1"/>
</dbReference>
<reference evidence="2 3" key="1">
    <citation type="submission" date="2019-05" db="EMBL/GenBank/DDBJ databases">
        <title>Draft Whole-Genome sequence of the green sulfur bacterium Chlorobaculum thiosulfatiphilum DSM 249.</title>
        <authorList>
            <person name="Meyer T.E."/>
            <person name="Kyndt J.A."/>
        </authorList>
    </citation>
    <scope>NUCLEOTIDE SEQUENCE [LARGE SCALE GENOMIC DNA]</scope>
    <source>
        <strain evidence="2 3">DSM 249</strain>
    </source>
</reference>
<accession>A0A5C4S8N9</accession>
<dbReference type="PANTHER" id="PTHR38454:SF1">
    <property type="entry name" value="INTEGRAL MEMBRANE PROTEIN"/>
    <property type="match status" value="1"/>
</dbReference>
<dbReference type="EMBL" id="VDCH01000005">
    <property type="protein sequence ID" value="TNJ39527.1"/>
    <property type="molecule type" value="Genomic_DNA"/>
</dbReference>